<reference evidence="3 4" key="1">
    <citation type="submission" date="2019-11" db="EMBL/GenBank/DDBJ databases">
        <title>Nocardia sp. nov. CT2-14 isolated from soil.</title>
        <authorList>
            <person name="Kanchanasin P."/>
            <person name="Tanasupawat S."/>
            <person name="Yuki M."/>
            <person name="Kudo T."/>
        </authorList>
    </citation>
    <scope>NUCLEOTIDE SEQUENCE [LARGE SCALE GENOMIC DNA]</scope>
    <source>
        <strain evidence="3 4">CT2-14</strain>
    </source>
</reference>
<gene>
    <name evidence="3" type="ORF">GLP40_33090</name>
</gene>
<evidence type="ECO:0000259" key="2">
    <source>
        <dbReference type="Pfam" id="PF26059"/>
    </source>
</evidence>
<keyword evidence="1" id="KW-1133">Transmembrane helix</keyword>
<dbReference type="InterPro" id="IPR058333">
    <property type="entry name" value="DUF8020"/>
</dbReference>
<comment type="caution">
    <text evidence="3">The sequence shown here is derived from an EMBL/GenBank/DDBJ whole genome shotgun (WGS) entry which is preliminary data.</text>
</comment>
<feature type="transmembrane region" description="Helical" evidence="1">
    <location>
        <begin position="103"/>
        <end position="131"/>
    </location>
</feature>
<evidence type="ECO:0000256" key="1">
    <source>
        <dbReference type="SAM" id="Phobius"/>
    </source>
</evidence>
<evidence type="ECO:0000313" key="3">
    <source>
        <dbReference type="EMBL" id="MTE17555.1"/>
    </source>
</evidence>
<protein>
    <recommendedName>
        <fullName evidence="2">DUF8020 domain-containing protein</fullName>
    </recommendedName>
</protein>
<name>A0A6I3LAU3_9NOCA</name>
<dbReference type="Pfam" id="PF26059">
    <property type="entry name" value="DUF8020"/>
    <property type="match status" value="1"/>
</dbReference>
<keyword evidence="4" id="KW-1185">Reference proteome</keyword>
<accession>A0A6I3LAU3</accession>
<dbReference type="EMBL" id="WMBB01000042">
    <property type="protein sequence ID" value="MTE17555.1"/>
    <property type="molecule type" value="Genomic_DNA"/>
</dbReference>
<feature type="domain" description="DUF8020" evidence="2">
    <location>
        <begin position="3"/>
        <end position="41"/>
    </location>
</feature>
<keyword evidence="1" id="KW-0472">Membrane</keyword>
<keyword evidence="1" id="KW-0812">Transmembrane</keyword>
<organism evidence="3 4">
    <name type="scientific">Nocardia aurantiaca</name>
    <dbReference type="NCBI Taxonomy" id="2675850"/>
    <lineage>
        <taxon>Bacteria</taxon>
        <taxon>Bacillati</taxon>
        <taxon>Actinomycetota</taxon>
        <taxon>Actinomycetes</taxon>
        <taxon>Mycobacteriales</taxon>
        <taxon>Nocardiaceae</taxon>
        <taxon>Nocardia</taxon>
    </lineage>
</organism>
<dbReference type="Proteomes" id="UP000432464">
    <property type="component" value="Unassembled WGS sequence"/>
</dbReference>
<sequence>MSDALGHVLDTLPLAAEVDGRQLPIRPEISGDARTLTLVPDVSGLDRTSVRPVASPLENQLAMNDLINTVSISTSVGSLIGTAIGAVAGVGVGLALAGASCLVISLGCVVAVLPIVTLVGAAGGLTGLVLAGGPSAAVAAYNYVTTLNAAPGTSQYGQYAAGANH</sequence>
<feature type="transmembrane region" description="Helical" evidence="1">
    <location>
        <begin position="76"/>
        <end position="97"/>
    </location>
</feature>
<evidence type="ECO:0000313" key="4">
    <source>
        <dbReference type="Proteomes" id="UP000432464"/>
    </source>
</evidence>
<dbReference type="AlphaFoldDB" id="A0A6I3LAU3"/>
<proteinExistence type="predicted"/>